<proteinExistence type="predicted"/>
<organism evidence="1 2">
    <name type="scientific">Alcanivorax xiamenensis</name>
    <dbReference type="NCBI Taxonomy" id="1177156"/>
    <lineage>
        <taxon>Bacteria</taxon>
        <taxon>Pseudomonadati</taxon>
        <taxon>Pseudomonadota</taxon>
        <taxon>Gammaproteobacteria</taxon>
        <taxon>Oceanospirillales</taxon>
        <taxon>Alcanivoracaceae</taxon>
        <taxon>Alcanivorax</taxon>
    </lineage>
</organism>
<evidence type="ECO:0000313" key="2">
    <source>
        <dbReference type="Proteomes" id="UP000771797"/>
    </source>
</evidence>
<reference evidence="1 2" key="1">
    <citation type="submission" date="2012-09" db="EMBL/GenBank/DDBJ databases">
        <title>Genome Sequence of alkane-degrading Bacterium Alcanivorax sp. 6-D-6.</title>
        <authorList>
            <person name="Lai Q."/>
            <person name="Shao Z."/>
        </authorList>
    </citation>
    <scope>NUCLEOTIDE SEQUENCE [LARGE SCALE GENOMIC DNA]</scope>
    <source>
        <strain evidence="1 2">6-D-6</strain>
    </source>
</reference>
<dbReference type="Proteomes" id="UP000771797">
    <property type="component" value="Unassembled WGS sequence"/>
</dbReference>
<accession>A0ABQ6Y3K5</accession>
<protein>
    <submittedName>
        <fullName evidence="1">Uncharacterized protein</fullName>
    </submittedName>
</protein>
<gene>
    <name evidence="1" type="ORF">A6D6_03699</name>
</gene>
<keyword evidence="2" id="KW-1185">Reference proteome</keyword>
<evidence type="ECO:0000313" key="1">
    <source>
        <dbReference type="EMBL" id="KAF0803483.1"/>
    </source>
</evidence>
<name>A0ABQ6Y3K5_9GAMM</name>
<sequence>MIEYFAPDEHPRGFVGFLVTARIEGHTRKATFSTQTASSQDKSNLWVRYQWLSAVGMDLEWKIEKRERQYQKFVTTDHPETEPGRGLGVHGLTAAFYASGDSWIPAFAVARHPDLLGRPQADRRFTFEQAPYSEVWREAVTFWAEEHAIEEADRERLLAQIPEPALFSALRRRMNDEGNDVPTEALSSVFREQREALAATRAPAQALEAALMDDLNDWRRRHKKHRDSAA</sequence>
<comment type="caution">
    <text evidence="1">The sequence shown here is derived from an EMBL/GenBank/DDBJ whole genome shotgun (WGS) entry which is preliminary data.</text>
</comment>
<dbReference type="EMBL" id="AQPF01000050">
    <property type="protein sequence ID" value="KAF0803483.1"/>
    <property type="molecule type" value="Genomic_DNA"/>
</dbReference>
<dbReference type="RefSeq" id="WP_159661547.1">
    <property type="nucleotide sequence ID" value="NZ_AQPF01000050.1"/>
</dbReference>